<dbReference type="PANTHER" id="PTHR24094">
    <property type="entry name" value="SECRETED PROTEIN"/>
    <property type="match status" value="1"/>
</dbReference>
<protein>
    <submittedName>
        <fullName evidence="3">HNH endonuclease family protein</fullName>
    </submittedName>
</protein>
<feature type="domain" description="GmrSD restriction endonucleases C-terminal" evidence="2">
    <location>
        <begin position="100"/>
        <end position="235"/>
    </location>
</feature>
<gene>
    <name evidence="3" type="ORF">OG442_26300</name>
</gene>
<keyword evidence="3" id="KW-0255">Endonuclease</keyword>
<keyword evidence="3" id="KW-0378">Hydrolase</keyword>
<feature type="region of interest" description="Disordered" evidence="1">
    <location>
        <begin position="20"/>
        <end position="45"/>
    </location>
</feature>
<dbReference type="PANTHER" id="PTHR24094:SF15">
    <property type="entry name" value="AMP-DEPENDENT SYNTHETASE_LIGASE DOMAIN-CONTAINING PROTEIN-RELATED"/>
    <property type="match status" value="1"/>
</dbReference>
<evidence type="ECO:0000259" key="2">
    <source>
        <dbReference type="Pfam" id="PF07510"/>
    </source>
</evidence>
<dbReference type="GO" id="GO:0004519">
    <property type="term" value="F:endonuclease activity"/>
    <property type="evidence" value="ECO:0007669"/>
    <property type="project" value="UniProtKB-KW"/>
</dbReference>
<evidence type="ECO:0000256" key="1">
    <source>
        <dbReference type="SAM" id="MobiDB-lite"/>
    </source>
</evidence>
<sequence>MVAFAAPLLAGCDAVDSAGSGVADGSAPDGRATSPLKNPDGTAPGLAPLTSDADLAAARELIDGLAVKGRGPKTGYERDKFGYAWMDSADGVPFAGNGCDTRNDLLKRDGQDVEFKSGSDCVIVSMTLHDPYTGKDIAWKKKQATAVQIDHLVPLSYSWQLGAARWNEDKRKRLANDPLNLLPVDGPTNSGKSDSGPASWLPPNKPVRCAYVVRFAQVAAKYELPVTGADRKTMLAQCGAT</sequence>
<reference evidence="3" key="1">
    <citation type="submission" date="2022-10" db="EMBL/GenBank/DDBJ databases">
        <title>The complete genomes of actinobacterial strains from the NBC collection.</title>
        <authorList>
            <person name="Joergensen T.S."/>
            <person name="Alvarez Arevalo M."/>
            <person name="Sterndorff E.B."/>
            <person name="Faurdal D."/>
            <person name="Vuksanovic O."/>
            <person name="Mourched A.-S."/>
            <person name="Charusanti P."/>
            <person name="Shaw S."/>
            <person name="Blin K."/>
            <person name="Weber T."/>
        </authorList>
    </citation>
    <scope>NUCLEOTIDE SEQUENCE</scope>
    <source>
        <strain evidence="3">NBC_01432</strain>
    </source>
</reference>
<keyword evidence="4" id="KW-1185">Reference proteome</keyword>
<dbReference type="InterPro" id="IPR011089">
    <property type="entry name" value="GmrSD_C"/>
</dbReference>
<keyword evidence="3" id="KW-0540">Nuclease</keyword>
<dbReference type="Proteomes" id="UP001432209">
    <property type="component" value="Chromosome"/>
</dbReference>
<feature type="region of interest" description="Disordered" evidence="1">
    <location>
        <begin position="178"/>
        <end position="200"/>
    </location>
</feature>
<name>A0ABZ2AFH2_STRNV</name>
<accession>A0ABZ2AFH2</accession>
<dbReference type="EMBL" id="CP109495">
    <property type="protein sequence ID" value="WUX57462.1"/>
    <property type="molecule type" value="Genomic_DNA"/>
</dbReference>
<dbReference type="Pfam" id="PF07510">
    <property type="entry name" value="GmrSD_C"/>
    <property type="match status" value="1"/>
</dbReference>
<organism evidence="3 4">
    <name type="scientific">Streptomyces niveus</name>
    <name type="common">Streptomyces spheroides</name>
    <dbReference type="NCBI Taxonomy" id="193462"/>
    <lineage>
        <taxon>Bacteria</taxon>
        <taxon>Bacillati</taxon>
        <taxon>Actinomycetota</taxon>
        <taxon>Actinomycetes</taxon>
        <taxon>Kitasatosporales</taxon>
        <taxon>Streptomycetaceae</taxon>
        <taxon>Streptomyces</taxon>
    </lineage>
</organism>
<evidence type="ECO:0000313" key="4">
    <source>
        <dbReference type="Proteomes" id="UP001432209"/>
    </source>
</evidence>
<proteinExistence type="predicted"/>
<evidence type="ECO:0000313" key="3">
    <source>
        <dbReference type="EMBL" id="WUX57462.1"/>
    </source>
</evidence>